<feature type="compositionally biased region" description="Polar residues" evidence="2">
    <location>
        <begin position="144"/>
        <end position="162"/>
    </location>
</feature>
<dbReference type="RefSeq" id="WP_137610769.1">
    <property type="nucleotide sequence ID" value="NZ_BJDF01000004.1"/>
</dbReference>
<gene>
    <name evidence="5" type="ORF">ACFQAV_01020</name>
</gene>
<reference evidence="6" key="1">
    <citation type="journal article" date="2019" name="Int. J. Syst. Evol. Microbiol.">
        <title>The Global Catalogue of Microorganisms (GCM) 10K type strain sequencing project: providing services to taxonomists for standard genome sequencing and annotation.</title>
        <authorList>
            <consortium name="The Broad Institute Genomics Platform"/>
            <consortium name="The Broad Institute Genome Sequencing Center for Infectious Disease"/>
            <person name="Wu L."/>
            <person name="Ma J."/>
        </authorList>
    </citation>
    <scope>NUCLEOTIDE SEQUENCE [LARGE SCALE GENOMIC DNA]</scope>
    <source>
        <strain evidence="6">CCM 8927</strain>
    </source>
</reference>
<dbReference type="EMBL" id="JBHSSF010000005">
    <property type="protein sequence ID" value="MFC6175397.1"/>
    <property type="molecule type" value="Genomic_DNA"/>
</dbReference>
<feature type="transmembrane region" description="Helical" evidence="3">
    <location>
        <begin position="25"/>
        <end position="46"/>
    </location>
</feature>
<sequence length="897" mass="98461">MRFEQLKRKSNVILRKKLYKSGKNWIVATTLALTGGIILGASPLIVKADNVGTGDNVPQTENDQATGPVDTSTQDTATTSKTSSGTAGNGTDSIKDPVTPDNKKSATPVQPTNNLKSNQLYKTADKNNQSDAATPEIPEAPAVENSTTGLNDPSNLASSITNGKFAPGEDTISGKVYSGSDWYINQAGELHVESGSWAPLPQITNRTTTWNTAPNANKVKKIIFDGDVTAGSSIYGAFGGLSSLSEIDNLDKLDTSKTIDFGFLFFKDTGLTQFDIDSLDLSSAQMVDSMFSYSGLTSIDMHNFNVSTITDYTSMFNFTKDLKTADLSNMTIGYNPQNSTNMYGLFYFSGLESINVTGLHTPDPNGYEMGPWFEGCRNLKKLDLSSIRNMNGDTVRYILDFQGFEGDGVSGIQINTITLNNTTNYLQAHLTYDDNKYSGWVNDDQKVPIKVPIDGEKLASLYCVSDKPDAVLPGDANGNTTWTLVERPEVQSTIQYWTADQNQAKDKPIYTTPPFTSYIGGRTPIPNLAGYYTPEPDTFLVSKSGPINVVVQKIEPYNFKINVTYDDTHKTINPVIATIPVGTTDIKSATAFQNDLSQLPNENNDSLNLDSTMINLGALTTDGQGGPVSVTGLVVSNIIPDKDKKNLQAIINDVIQYFMTNKINPFSGLRTTTPKDLVDAHYGKSPAISNSNHSSGTSTGSTVDTVTTKDIDQTSATFSDRPKVQVYQTDGSVITDLFLQPDSSWYNDKSMDLNGVAYYRVATDEWVKANDVYIYVANSTYVRVYQDNIGKIVNAHDQTVTRELAPASDWYSDRYTEFNGQKYYRVATNEFVSANQVYEYTYSSSVITTKNSAKLYDEKGKMLPQTLPAKSSYKTDRFQFINGLSYYRVATDQFVRV</sequence>
<keyword evidence="1" id="KW-0732">Signal</keyword>
<evidence type="ECO:0000313" key="5">
    <source>
        <dbReference type="EMBL" id="MFC6175397.1"/>
    </source>
</evidence>
<feature type="region of interest" description="Disordered" evidence="2">
    <location>
        <begin position="139"/>
        <end position="164"/>
    </location>
</feature>
<evidence type="ECO:0000256" key="3">
    <source>
        <dbReference type="SAM" id="Phobius"/>
    </source>
</evidence>
<dbReference type="NCBIfam" id="TIGR03715">
    <property type="entry name" value="KxYKxGKxW"/>
    <property type="match status" value="1"/>
</dbReference>
<keyword evidence="3" id="KW-0472">Membrane</keyword>
<dbReference type="Pfam" id="PF19258">
    <property type="entry name" value="KxYKxGKxW_sig"/>
    <property type="match status" value="1"/>
</dbReference>
<name>A0ABW1RJY3_9LACO</name>
<dbReference type="Gene3D" id="3.80.10.10">
    <property type="entry name" value="Ribonuclease Inhibitor"/>
    <property type="match status" value="1"/>
</dbReference>
<evidence type="ECO:0000256" key="1">
    <source>
        <dbReference type="ARBA" id="ARBA00022729"/>
    </source>
</evidence>
<dbReference type="InterPro" id="IPR022263">
    <property type="entry name" value="KxYKxGKxW"/>
</dbReference>
<protein>
    <submittedName>
        <fullName evidence="5">SLAP domain-containing protein</fullName>
    </submittedName>
</protein>
<dbReference type="Pfam" id="PF03217">
    <property type="entry name" value="SlpA"/>
    <property type="match status" value="1"/>
</dbReference>
<keyword evidence="3" id="KW-1133">Transmembrane helix</keyword>
<organism evidence="5 6">
    <name type="scientific">Companilactobacillus huachuanensis</name>
    <dbReference type="NCBI Taxonomy" id="2559914"/>
    <lineage>
        <taxon>Bacteria</taxon>
        <taxon>Bacillati</taxon>
        <taxon>Bacillota</taxon>
        <taxon>Bacilli</taxon>
        <taxon>Lactobacillales</taxon>
        <taxon>Lactobacillaceae</taxon>
        <taxon>Companilactobacillus</taxon>
    </lineage>
</organism>
<dbReference type="InterPro" id="IPR005046">
    <property type="entry name" value="DUF285"/>
</dbReference>
<feature type="region of interest" description="Disordered" evidence="2">
    <location>
        <begin position="55"/>
        <end position="121"/>
    </location>
</feature>
<feature type="domain" description="S-layer protein C-terminal" evidence="4">
    <location>
        <begin position="850"/>
        <end position="897"/>
    </location>
</feature>
<dbReference type="InterPro" id="IPR024968">
    <property type="entry name" value="SlpA_C_lactobacillus"/>
</dbReference>
<dbReference type="Proteomes" id="UP001596288">
    <property type="component" value="Unassembled WGS sequence"/>
</dbReference>
<feature type="compositionally biased region" description="Low complexity" evidence="2">
    <location>
        <begin position="71"/>
        <end position="91"/>
    </location>
</feature>
<keyword evidence="6" id="KW-1185">Reference proteome</keyword>
<dbReference type="SUPFAM" id="SSF52047">
    <property type="entry name" value="RNI-like"/>
    <property type="match status" value="1"/>
</dbReference>
<dbReference type="Pfam" id="PF03382">
    <property type="entry name" value="DUF285"/>
    <property type="match status" value="1"/>
</dbReference>
<comment type="caution">
    <text evidence="5">The sequence shown here is derived from an EMBL/GenBank/DDBJ whole genome shotgun (WGS) entry which is preliminary data.</text>
</comment>
<dbReference type="InterPro" id="IPR032675">
    <property type="entry name" value="LRR_dom_sf"/>
</dbReference>
<feature type="compositionally biased region" description="Polar residues" evidence="2">
    <location>
        <begin position="56"/>
        <end position="65"/>
    </location>
</feature>
<keyword evidence="3" id="KW-0812">Transmembrane</keyword>
<evidence type="ECO:0000259" key="4">
    <source>
        <dbReference type="Pfam" id="PF03217"/>
    </source>
</evidence>
<feature type="compositionally biased region" description="Polar residues" evidence="2">
    <location>
        <begin position="105"/>
        <end position="121"/>
    </location>
</feature>
<evidence type="ECO:0000256" key="2">
    <source>
        <dbReference type="SAM" id="MobiDB-lite"/>
    </source>
</evidence>
<accession>A0ABW1RJY3</accession>
<evidence type="ECO:0000313" key="6">
    <source>
        <dbReference type="Proteomes" id="UP001596288"/>
    </source>
</evidence>
<proteinExistence type="predicted"/>